<dbReference type="AlphaFoldDB" id="A0A1I5ARP6"/>
<dbReference type="SUPFAM" id="SSF56322">
    <property type="entry name" value="ADC synthase"/>
    <property type="match status" value="1"/>
</dbReference>
<dbReference type="GO" id="GO:0046820">
    <property type="term" value="F:4-amino-4-deoxychorismate synthase activity"/>
    <property type="evidence" value="ECO:0007669"/>
    <property type="project" value="TreeGrafter"/>
</dbReference>
<dbReference type="PRINTS" id="PR00095">
    <property type="entry name" value="ANTSNTHASEI"/>
</dbReference>
<evidence type="ECO:0000259" key="1">
    <source>
        <dbReference type="Pfam" id="PF00425"/>
    </source>
</evidence>
<protein>
    <submittedName>
        <fullName evidence="2">Para-aminobenzoate synthetase component 1</fullName>
    </submittedName>
</protein>
<dbReference type="Gene3D" id="3.60.120.10">
    <property type="entry name" value="Anthranilate synthase"/>
    <property type="match status" value="1"/>
</dbReference>
<dbReference type="PANTHER" id="PTHR11236:SF50">
    <property type="entry name" value="AMINODEOXYCHORISMATE SYNTHASE COMPONENT 1"/>
    <property type="match status" value="1"/>
</dbReference>
<proteinExistence type="predicted"/>
<dbReference type="STRING" id="684065.SAMN05421738_11833"/>
<name>A0A1I5ARP6_9FLAO</name>
<organism evidence="2 3">
    <name type="scientific">Algoriella xinjiangensis</name>
    <dbReference type="NCBI Taxonomy" id="684065"/>
    <lineage>
        <taxon>Bacteria</taxon>
        <taxon>Pseudomonadati</taxon>
        <taxon>Bacteroidota</taxon>
        <taxon>Flavobacteriia</taxon>
        <taxon>Flavobacteriales</taxon>
        <taxon>Weeksellaceae</taxon>
        <taxon>Algoriella</taxon>
    </lineage>
</organism>
<gene>
    <name evidence="2" type="ORF">SAMN05421738_11833</name>
</gene>
<dbReference type="EMBL" id="FOUZ01000018">
    <property type="protein sequence ID" value="SFN65108.1"/>
    <property type="molecule type" value="Genomic_DNA"/>
</dbReference>
<evidence type="ECO:0000313" key="2">
    <source>
        <dbReference type="EMBL" id="SFN65108.1"/>
    </source>
</evidence>
<dbReference type="OrthoDB" id="9803598at2"/>
<dbReference type="InterPro" id="IPR019999">
    <property type="entry name" value="Anth_synth_I-like"/>
</dbReference>
<dbReference type="Proteomes" id="UP000199149">
    <property type="component" value="Unassembled WGS sequence"/>
</dbReference>
<dbReference type="InterPro" id="IPR005801">
    <property type="entry name" value="ADC_synthase"/>
</dbReference>
<keyword evidence="3" id="KW-1185">Reference proteome</keyword>
<evidence type="ECO:0000313" key="3">
    <source>
        <dbReference type="Proteomes" id="UP000199149"/>
    </source>
</evidence>
<dbReference type="NCBIfam" id="NF005486">
    <property type="entry name" value="PRK07093.1"/>
    <property type="match status" value="1"/>
</dbReference>
<dbReference type="RefSeq" id="WP_092910202.1">
    <property type="nucleotide sequence ID" value="NZ_FOUZ01000018.1"/>
</dbReference>
<dbReference type="PANTHER" id="PTHR11236">
    <property type="entry name" value="AMINOBENZOATE/ANTHRANILATE SYNTHASE"/>
    <property type="match status" value="1"/>
</dbReference>
<dbReference type="Pfam" id="PF00425">
    <property type="entry name" value="Chorismate_bind"/>
    <property type="match status" value="1"/>
</dbReference>
<dbReference type="InterPro" id="IPR015890">
    <property type="entry name" value="Chorismate_C"/>
</dbReference>
<accession>A0A1I5ARP6</accession>
<sequence>MLAKHSIFDKMNELGAAKVPFFFMIDFLKENGEIIPLHELNNEINFEINSEKKQSIHKEFTFKKQPISFQEYLPKFQIVHKNLMFGNSYLTNLTYPTKIETDLSLSQIYQFSEAKYKLKYKEDFVCFSPERFVKIENQQIFSNPMKGTIDASIPNAKQLILDDEKEASEHATIVDLIRNDLSLVAENVEVTKYRYIDELKTNDTTLLQVSSEIRGDLKTDFHQNIGTIFDQLLPAGSICGAPKKKTLQIITEAEGYERKFYTGVFGVFDGKDLDSAVMIRFIERDNDSLYFKSGGGITAKSKAKAEYEELIQKVYVPIY</sequence>
<feature type="domain" description="Chorismate-utilising enzyme C-terminal" evidence="1">
    <location>
        <begin position="69"/>
        <end position="313"/>
    </location>
</feature>
<dbReference type="GO" id="GO:0000162">
    <property type="term" value="P:L-tryptophan biosynthetic process"/>
    <property type="evidence" value="ECO:0007669"/>
    <property type="project" value="TreeGrafter"/>
</dbReference>
<reference evidence="3" key="1">
    <citation type="submission" date="2016-10" db="EMBL/GenBank/DDBJ databases">
        <authorList>
            <person name="Varghese N."/>
            <person name="Submissions S."/>
        </authorList>
    </citation>
    <scope>NUCLEOTIDE SEQUENCE [LARGE SCALE GENOMIC DNA]</scope>
    <source>
        <strain evidence="3">XJ109</strain>
    </source>
</reference>